<name>A0AAP3XQY7_9PROT</name>
<organism evidence="1 2">
    <name type="scientific">Marinimicrococcus flavescens</name>
    <dbReference type="NCBI Taxonomy" id="3031815"/>
    <lineage>
        <taxon>Bacteria</taxon>
        <taxon>Pseudomonadati</taxon>
        <taxon>Pseudomonadota</taxon>
        <taxon>Alphaproteobacteria</taxon>
        <taxon>Geminicoccales</taxon>
        <taxon>Geminicoccaceae</taxon>
        <taxon>Marinimicrococcus</taxon>
    </lineage>
</organism>
<keyword evidence="2" id="KW-1185">Reference proteome</keyword>
<protein>
    <submittedName>
        <fullName evidence="1">Uncharacterized protein</fullName>
    </submittedName>
</protein>
<dbReference type="RefSeq" id="WP_327788425.1">
    <property type="nucleotide sequence ID" value="NZ_JARGEQ010000052.1"/>
</dbReference>
<dbReference type="Proteomes" id="UP001301140">
    <property type="component" value="Unassembled WGS sequence"/>
</dbReference>
<feature type="non-terminal residue" evidence="1">
    <location>
        <position position="1"/>
    </location>
</feature>
<proteinExistence type="predicted"/>
<sequence length="121" mass="14226">RRIDPFIFNELSNYVLLCPDCLMNQTDVLEDAKFTEVAIERYQESRGVSLDQSIRELDLIKKNLVLLVVNGGFRKYWLPGLGVFTFHQGELSVEHFYKNINPSFEKKPQQRSRSWREITTT</sequence>
<dbReference type="EMBL" id="JARGEQ010000052">
    <property type="protein sequence ID" value="MDF1586005.1"/>
    <property type="molecule type" value="Genomic_DNA"/>
</dbReference>
<dbReference type="AlphaFoldDB" id="A0AAP3XQY7"/>
<evidence type="ECO:0000313" key="2">
    <source>
        <dbReference type="Proteomes" id="UP001301140"/>
    </source>
</evidence>
<gene>
    <name evidence="1" type="ORF">PZ740_06365</name>
</gene>
<evidence type="ECO:0000313" key="1">
    <source>
        <dbReference type="EMBL" id="MDF1586005.1"/>
    </source>
</evidence>
<reference evidence="1 2" key="1">
    <citation type="submission" date="2023-03" db="EMBL/GenBank/DDBJ databases">
        <title>YIM 152171 draft genome.</title>
        <authorList>
            <person name="Yang Z."/>
        </authorList>
    </citation>
    <scope>NUCLEOTIDE SEQUENCE [LARGE SCALE GENOMIC DNA]</scope>
    <source>
        <strain evidence="1 2">YIM 152171</strain>
    </source>
</reference>
<accession>A0AAP3XQY7</accession>
<comment type="caution">
    <text evidence="1">The sequence shown here is derived from an EMBL/GenBank/DDBJ whole genome shotgun (WGS) entry which is preliminary data.</text>
</comment>